<protein>
    <recommendedName>
        <fullName evidence="1">Retrotransposon gag domain-containing protein</fullName>
    </recommendedName>
</protein>
<sequence>MLGRRSQSHELIPYDPELENTLRYLYRDKNKQDTLPIKMGDELELNNLTRPLKDFTVPKALDQPSCIAYPATTTTFEIKSGTIHLLQQFYGKAGDDPHMHIKDFFAVCATMHNGGISDEAIRLRLFPFSLKERAKEWLYSLPSASVTTWTSLASKFLAKFFPAQKTNHIRKEIMGVQQLDGESFHEYWDRFQRLLTSCPHHQIEDWLLMQYFYEIT</sequence>
<dbReference type="Proteomes" id="UP001054821">
    <property type="component" value="Chromosome 2"/>
</dbReference>
<dbReference type="Pfam" id="PF03732">
    <property type="entry name" value="Retrotrans_gag"/>
    <property type="match status" value="1"/>
</dbReference>
<dbReference type="EMBL" id="JAJFAZ020000002">
    <property type="protein sequence ID" value="KAI5344196.1"/>
    <property type="molecule type" value="Genomic_DNA"/>
</dbReference>
<dbReference type="InterPro" id="IPR005162">
    <property type="entry name" value="Retrotrans_gag_dom"/>
</dbReference>
<proteinExistence type="predicted"/>
<evidence type="ECO:0000313" key="2">
    <source>
        <dbReference type="EMBL" id="KAI5344196.1"/>
    </source>
</evidence>
<comment type="caution">
    <text evidence="2">The sequence shown here is derived from an EMBL/GenBank/DDBJ whole genome shotgun (WGS) entry which is preliminary data.</text>
</comment>
<evidence type="ECO:0000313" key="3">
    <source>
        <dbReference type="Proteomes" id="UP001054821"/>
    </source>
</evidence>
<evidence type="ECO:0000259" key="1">
    <source>
        <dbReference type="Pfam" id="PF03732"/>
    </source>
</evidence>
<keyword evidence="3" id="KW-1185">Reference proteome</keyword>
<organism evidence="2 3">
    <name type="scientific">Prunus dulcis</name>
    <name type="common">Almond</name>
    <name type="synonym">Amygdalus dulcis</name>
    <dbReference type="NCBI Taxonomy" id="3755"/>
    <lineage>
        <taxon>Eukaryota</taxon>
        <taxon>Viridiplantae</taxon>
        <taxon>Streptophyta</taxon>
        <taxon>Embryophyta</taxon>
        <taxon>Tracheophyta</taxon>
        <taxon>Spermatophyta</taxon>
        <taxon>Magnoliopsida</taxon>
        <taxon>eudicotyledons</taxon>
        <taxon>Gunneridae</taxon>
        <taxon>Pentapetalae</taxon>
        <taxon>rosids</taxon>
        <taxon>fabids</taxon>
        <taxon>Rosales</taxon>
        <taxon>Rosaceae</taxon>
        <taxon>Amygdaloideae</taxon>
        <taxon>Amygdaleae</taxon>
        <taxon>Prunus</taxon>
    </lineage>
</organism>
<dbReference type="PANTHER" id="PTHR33223:SF6">
    <property type="entry name" value="CCHC-TYPE DOMAIN-CONTAINING PROTEIN"/>
    <property type="match status" value="1"/>
</dbReference>
<dbReference type="PANTHER" id="PTHR33223">
    <property type="entry name" value="CCHC-TYPE DOMAIN-CONTAINING PROTEIN"/>
    <property type="match status" value="1"/>
</dbReference>
<name>A0AAD4ZG14_PRUDU</name>
<reference evidence="2 3" key="1">
    <citation type="journal article" date="2022" name="G3 (Bethesda)">
        <title>Whole-genome sequence and methylome profiling of the almond [Prunus dulcis (Mill.) D.A. Webb] cultivar 'Nonpareil'.</title>
        <authorList>
            <person name="D'Amico-Willman K.M."/>
            <person name="Ouma W.Z."/>
            <person name="Meulia T."/>
            <person name="Sideli G.M."/>
            <person name="Gradziel T.M."/>
            <person name="Fresnedo-Ramirez J."/>
        </authorList>
    </citation>
    <scope>NUCLEOTIDE SEQUENCE [LARGE SCALE GENOMIC DNA]</scope>
    <source>
        <strain evidence="2">Clone GOH B32 T37-40</strain>
    </source>
</reference>
<accession>A0AAD4ZG14</accession>
<dbReference type="AlphaFoldDB" id="A0AAD4ZG14"/>
<feature type="domain" description="Retrotransposon gag" evidence="1">
    <location>
        <begin position="124"/>
        <end position="213"/>
    </location>
</feature>
<gene>
    <name evidence="2" type="ORF">L3X38_012073</name>
</gene>